<evidence type="ECO:0000256" key="4">
    <source>
        <dbReference type="SAM" id="MobiDB-lite"/>
    </source>
</evidence>
<dbReference type="SUPFAM" id="SSF52540">
    <property type="entry name" value="P-loop containing nucleoside triphosphate hydrolases"/>
    <property type="match status" value="1"/>
</dbReference>
<dbReference type="Proteomes" id="UP000604825">
    <property type="component" value="Unassembled WGS sequence"/>
</dbReference>
<evidence type="ECO:0000313" key="10">
    <source>
        <dbReference type="Proteomes" id="UP000604825"/>
    </source>
</evidence>
<evidence type="ECO:0000256" key="2">
    <source>
        <dbReference type="ARBA" id="ARBA00022737"/>
    </source>
</evidence>
<dbReference type="GO" id="GO:0043531">
    <property type="term" value="F:ADP binding"/>
    <property type="evidence" value="ECO:0007669"/>
    <property type="project" value="InterPro"/>
</dbReference>
<dbReference type="Gene3D" id="1.10.8.430">
    <property type="entry name" value="Helical domain of apoptotic protease-activating factors"/>
    <property type="match status" value="1"/>
</dbReference>
<dbReference type="Pfam" id="PF00931">
    <property type="entry name" value="NB-ARC"/>
    <property type="match status" value="1"/>
</dbReference>
<dbReference type="Pfam" id="PF23559">
    <property type="entry name" value="WHD_DRP"/>
    <property type="match status" value="1"/>
</dbReference>
<keyword evidence="1" id="KW-0433">Leucine-rich repeat</keyword>
<dbReference type="FunFam" id="3.40.50.300:FF:001091">
    <property type="entry name" value="Probable disease resistance protein At1g61300"/>
    <property type="match status" value="1"/>
</dbReference>
<dbReference type="InterPro" id="IPR027417">
    <property type="entry name" value="P-loop_NTPase"/>
</dbReference>
<evidence type="ECO:0000313" key="9">
    <source>
        <dbReference type="EMBL" id="CAD6336122.1"/>
    </source>
</evidence>
<dbReference type="GO" id="GO:0006952">
    <property type="term" value="P:defense response"/>
    <property type="evidence" value="ECO:0007669"/>
    <property type="project" value="UniProtKB-KW"/>
</dbReference>
<proteinExistence type="predicted"/>
<dbReference type="InterPro" id="IPR002182">
    <property type="entry name" value="NB-ARC"/>
</dbReference>
<dbReference type="SUPFAM" id="SSF52047">
    <property type="entry name" value="RNI-like"/>
    <property type="match status" value="1"/>
</dbReference>
<keyword evidence="10" id="KW-1185">Reference proteome</keyword>
<organism evidence="9 10">
    <name type="scientific">Miscanthus lutarioriparius</name>
    <dbReference type="NCBI Taxonomy" id="422564"/>
    <lineage>
        <taxon>Eukaryota</taxon>
        <taxon>Viridiplantae</taxon>
        <taxon>Streptophyta</taxon>
        <taxon>Embryophyta</taxon>
        <taxon>Tracheophyta</taxon>
        <taxon>Spermatophyta</taxon>
        <taxon>Magnoliopsida</taxon>
        <taxon>Liliopsida</taxon>
        <taxon>Poales</taxon>
        <taxon>Poaceae</taxon>
        <taxon>PACMAD clade</taxon>
        <taxon>Panicoideae</taxon>
        <taxon>Andropogonodae</taxon>
        <taxon>Andropogoneae</taxon>
        <taxon>Saccharinae</taxon>
        <taxon>Miscanthus</taxon>
    </lineage>
</organism>
<feature type="domain" description="R13L1/DRL21-like LRR repeat region" evidence="8">
    <location>
        <begin position="761"/>
        <end position="886"/>
    </location>
</feature>
<dbReference type="Pfam" id="PF25019">
    <property type="entry name" value="LRR_R13L1-DRL21"/>
    <property type="match status" value="2"/>
</dbReference>
<feature type="domain" description="Disease resistance protein winged helix" evidence="6">
    <location>
        <begin position="331"/>
        <end position="404"/>
    </location>
</feature>
<evidence type="ECO:0008006" key="11">
    <source>
        <dbReference type="Google" id="ProtNLM"/>
    </source>
</evidence>
<name>A0A811S1E5_9POAL</name>
<dbReference type="PANTHER" id="PTHR36766">
    <property type="entry name" value="PLANT BROAD-SPECTRUM MILDEW RESISTANCE PROTEIN RPW8"/>
    <property type="match status" value="1"/>
</dbReference>
<dbReference type="OrthoDB" id="676015at2759"/>
<evidence type="ECO:0000256" key="3">
    <source>
        <dbReference type="ARBA" id="ARBA00022821"/>
    </source>
</evidence>
<feature type="domain" description="NB-ARC" evidence="5">
    <location>
        <begin position="74"/>
        <end position="242"/>
    </location>
</feature>
<protein>
    <recommendedName>
        <fullName evidence="11">NB-ARC domain-containing protein</fullName>
    </recommendedName>
</protein>
<dbReference type="SUPFAM" id="SSF52058">
    <property type="entry name" value="L domain-like"/>
    <property type="match status" value="1"/>
</dbReference>
<dbReference type="InterPro" id="IPR055414">
    <property type="entry name" value="LRR_R13L4/SHOC2-like"/>
</dbReference>
<feature type="region of interest" description="Disordered" evidence="4">
    <location>
        <begin position="931"/>
        <end position="960"/>
    </location>
</feature>
<evidence type="ECO:0000259" key="6">
    <source>
        <dbReference type="Pfam" id="PF23559"/>
    </source>
</evidence>
<comment type="caution">
    <text evidence="9">The sequence shown here is derived from an EMBL/GenBank/DDBJ whole genome shotgun (WGS) entry which is preliminary data.</text>
</comment>
<evidence type="ECO:0000259" key="8">
    <source>
        <dbReference type="Pfam" id="PF25019"/>
    </source>
</evidence>
<feature type="compositionally biased region" description="Basic and acidic residues" evidence="4">
    <location>
        <begin position="931"/>
        <end position="942"/>
    </location>
</feature>
<dbReference type="InterPro" id="IPR042197">
    <property type="entry name" value="Apaf_helical"/>
</dbReference>
<evidence type="ECO:0000256" key="1">
    <source>
        <dbReference type="ARBA" id="ARBA00022614"/>
    </source>
</evidence>
<dbReference type="Gene3D" id="1.10.10.10">
    <property type="entry name" value="Winged helix-like DNA-binding domain superfamily/Winged helix DNA-binding domain"/>
    <property type="match status" value="1"/>
</dbReference>
<dbReference type="InterPro" id="IPR056789">
    <property type="entry name" value="LRR_R13L1-DRL21"/>
</dbReference>
<dbReference type="Gene3D" id="3.80.10.10">
    <property type="entry name" value="Ribonuclease Inhibitor"/>
    <property type="match status" value="3"/>
</dbReference>
<feature type="domain" description="R13L1/DRL21-like LRR repeat region" evidence="8">
    <location>
        <begin position="1107"/>
        <end position="1223"/>
    </location>
</feature>
<keyword evidence="3" id="KW-0611">Plant defense</keyword>
<evidence type="ECO:0000259" key="5">
    <source>
        <dbReference type="Pfam" id="PF00931"/>
    </source>
</evidence>
<dbReference type="Pfam" id="PF23598">
    <property type="entry name" value="LRR_14"/>
    <property type="match status" value="1"/>
</dbReference>
<evidence type="ECO:0000259" key="7">
    <source>
        <dbReference type="Pfam" id="PF23598"/>
    </source>
</evidence>
<feature type="domain" description="Disease resistance R13L4/SHOC-2-like LRR" evidence="7">
    <location>
        <begin position="523"/>
        <end position="668"/>
    </location>
</feature>
<dbReference type="InterPro" id="IPR058922">
    <property type="entry name" value="WHD_DRP"/>
</dbReference>
<reference evidence="9" key="1">
    <citation type="submission" date="2020-10" db="EMBL/GenBank/DDBJ databases">
        <authorList>
            <person name="Han B."/>
            <person name="Lu T."/>
            <person name="Zhao Q."/>
            <person name="Huang X."/>
            <person name="Zhao Y."/>
        </authorList>
    </citation>
    <scope>NUCLEOTIDE SEQUENCE</scope>
</reference>
<dbReference type="InterPro" id="IPR036388">
    <property type="entry name" value="WH-like_DNA-bd_sf"/>
</dbReference>
<dbReference type="InterPro" id="IPR032675">
    <property type="entry name" value="LRR_dom_sf"/>
</dbReference>
<gene>
    <name evidence="9" type="ORF">NCGR_LOCUS60220</name>
</gene>
<keyword evidence="2" id="KW-0677">Repeat</keyword>
<dbReference type="EMBL" id="CAJGYO010000018">
    <property type="protein sequence ID" value="CAD6336122.1"/>
    <property type="molecule type" value="Genomic_DNA"/>
</dbReference>
<accession>A0A811S1E5</accession>
<sequence>MAGVGELLASTALKHVSGMLGTTIWKAIASQLKLGDDLNVLKDTVDSIHEGMVKLEKRLMKDGPCLEEGIVGRDKDKAELMKLLQEDCKHAIIPIYGFGGLGKTTLAQMVFDDSTTKRDFDICVWVYVSTKFSNEKIGRSIISQVDGQGNQYDLPSVQKRVEMILSGKKYLVVLDDLWQENTSNLNQLKAMLKGGAPGSKIIVTTRSEQVAKQMNRELPFKLDALPYDDCLKLFKDKAFPNGSEESDAFVKVGEKIVQKCGGVPLAVKSLGDRLLDMPLHKWEETLKSELWEGERDPTTATAATEVLPSLKISYSYMPYYLRPCFVYFSAFPKGFVVEKRDLIHRWIALGFVSTADRAEEYLQELRQMSFLEATSASTSVSAGYSKPNTHDLLFKMHDLVHELARSVAVEEVAICDANHGSSGAKRDICRYMLFSNFKDGYLKCKDMPLKARAVHFSDCTGCQPSRDAFSETKWLRVLDLSSMQTVELPRSMRNLHHLQVLNLSENTSLVKLHSSFFGKAKLHSPTSICDFQKLRYLDIHGCSNLRELPDNIHILQDLEHLDLSGCTSLQKLPSRFGELQMLSFLNLSCSQLEMLPNTFSQLENLEYLNLSFCSKLKHLHTLSFKRMKGLLYLNILNKLRFLSLSGCSRIQNIIRFLGKFVKLEYLNLSGVPLSGFDVRKDSEAPSSSTGHPSGYSGEDLSLKMLNGIIKRMPRLEYLSAGGLSLFSKEGISEDFLTLPDFVFSTRSSGNSSNITLLQNILDPTHRELNIRCLEAVISAEEAAMIELGRKHRLASLSLEWSSSEWYTPREPTVKTMAVLEHLQPHRNLKHLAIKGYNHSTFPRWIMGIHYTLPNLVKLVLSDLVWCDHLPTPANLSSIEELEIRNMPRLKGACLAPCKNIKRLSLVALASGFTLGFTQETSRDYQGIHEMESGHAEEPKTPEVARTQSGNPSQENRETERAVMKGNMRGNAGVSRLLAALGFQRKEQMSEVGASSSAPSATKEAVPTLCCLKIEYCQDLKLYPSINCEEYFINNSIVDSSQTWGHQLPYWHHVHIRTDEPVVDGCDKEFLKYLEFRVIQKLKIINSVVIYLADFHLLHQNRDFGITELCLTNLQLVKKANEVDPGDLGRYDQLRRLSLRWSGQPDDQADTDDSAVLQRLQPHANLSALDIRGYQGATFCAWMSNANLYVPNLMKIELVGMPRCDRLPSLGQLAHLEELHISDMPNIREVDSCFYGGKHPFRKLRELHIGGMENLEVWSTNLERSAGQMSWNDDEQQLQGEIFPSLFFIFLD</sequence>
<dbReference type="Gene3D" id="3.40.50.300">
    <property type="entry name" value="P-loop containing nucleotide triphosphate hydrolases"/>
    <property type="match status" value="1"/>
</dbReference>
<dbReference type="PRINTS" id="PR00364">
    <property type="entry name" value="DISEASERSIST"/>
</dbReference>
<dbReference type="PANTHER" id="PTHR36766:SF40">
    <property type="entry name" value="DISEASE RESISTANCE PROTEIN RGA3"/>
    <property type="match status" value="1"/>
</dbReference>